<organism evidence="1 2">
    <name type="scientific">Capsulimonas corticalis</name>
    <dbReference type="NCBI Taxonomy" id="2219043"/>
    <lineage>
        <taxon>Bacteria</taxon>
        <taxon>Bacillati</taxon>
        <taxon>Armatimonadota</taxon>
        <taxon>Armatimonadia</taxon>
        <taxon>Capsulimonadales</taxon>
        <taxon>Capsulimonadaceae</taxon>
        <taxon>Capsulimonas</taxon>
    </lineage>
</organism>
<dbReference type="Proteomes" id="UP000287394">
    <property type="component" value="Chromosome"/>
</dbReference>
<dbReference type="AlphaFoldDB" id="A0A402CZP3"/>
<sequence length="81" mass="8844">MDLIFHAPYIFRGILTVLVPLLALAIHRAARRRDRQSTAAAILAAGIALGAGGGFALTALAPMLMQRILPWDWPLVLQRQD</sequence>
<evidence type="ECO:0000313" key="1">
    <source>
        <dbReference type="EMBL" id="BDI33939.1"/>
    </source>
</evidence>
<keyword evidence="2" id="KW-1185">Reference proteome</keyword>
<accession>A0A402CZP3</accession>
<dbReference type="RefSeq" id="WP_119322746.1">
    <property type="nucleotide sequence ID" value="NZ_AP025739.1"/>
</dbReference>
<evidence type="ECO:0000313" key="2">
    <source>
        <dbReference type="Proteomes" id="UP000287394"/>
    </source>
</evidence>
<reference evidence="1 2" key="1">
    <citation type="journal article" date="2019" name="Int. J. Syst. Evol. Microbiol.">
        <title>Capsulimonas corticalis gen. nov., sp. nov., an aerobic capsulated bacterium, of a novel bacterial order, Capsulimonadales ord. nov., of the class Armatimonadia of the phylum Armatimonadetes.</title>
        <authorList>
            <person name="Li J."/>
            <person name="Kudo C."/>
            <person name="Tonouchi A."/>
        </authorList>
    </citation>
    <scope>NUCLEOTIDE SEQUENCE [LARGE SCALE GENOMIC DNA]</scope>
    <source>
        <strain evidence="1 2">AX-7</strain>
    </source>
</reference>
<proteinExistence type="predicted"/>
<dbReference type="EMBL" id="AP025739">
    <property type="protein sequence ID" value="BDI33939.1"/>
    <property type="molecule type" value="Genomic_DNA"/>
</dbReference>
<protein>
    <submittedName>
        <fullName evidence="1">Uncharacterized protein</fullName>
    </submittedName>
</protein>
<gene>
    <name evidence="1" type="ORF">CCAX7_59900</name>
</gene>
<name>A0A402CZP3_9BACT</name>
<dbReference type="KEGG" id="ccot:CCAX7_59900"/>